<dbReference type="InterPro" id="IPR011335">
    <property type="entry name" value="Restrct_endonuc-II-like"/>
</dbReference>
<sequence length="114" mass="13186">MYPVRRQISPHAARLRRDMTDVERKLWLAVRNRRLNGFKFRRQATVGPFIVDFLCIEARLIVELDGGQHGEAADAPRTAYLEARGFRVLRFWNNDVIESFDGVLECIGRALASR</sequence>
<dbReference type="AlphaFoldDB" id="A0A1S1HDV5"/>
<evidence type="ECO:0000259" key="1">
    <source>
        <dbReference type="Pfam" id="PF04480"/>
    </source>
</evidence>
<gene>
    <name evidence="2" type="ORF">BHE75_01674</name>
</gene>
<dbReference type="InterPro" id="IPR007569">
    <property type="entry name" value="DUF559"/>
</dbReference>
<evidence type="ECO:0000313" key="3">
    <source>
        <dbReference type="Proteomes" id="UP000179467"/>
    </source>
</evidence>
<dbReference type="PANTHER" id="PTHR38590:SF1">
    <property type="entry name" value="BLL0828 PROTEIN"/>
    <property type="match status" value="1"/>
</dbReference>
<dbReference type="SUPFAM" id="SSF52980">
    <property type="entry name" value="Restriction endonuclease-like"/>
    <property type="match status" value="1"/>
</dbReference>
<dbReference type="EMBL" id="MIPT01000001">
    <property type="protein sequence ID" value="OHT19686.1"/>
    <property type="molecule type" value="Genomic_DNA"/>
</dbReference>
<dbReference type="PANTHER" id="PTHR38590">
    <property type="entry name" value="BLL0828 PROTEIN"/>
    <property type="match status" value="1"/>
</dbReference>
<organism evidence="2 3">
    <name type="scientific">Edaphosphingomonas haloaromaticamans</name>
    <dbReference type="NCBI Taxonomy" id="653954"/>
    <lineage>
        <taxon>Bacteria</taxon>
        <taxon>Pseudomonadati</taxon>
        <taxon>Pseudomonadota</taxon>
        <taxon>Alphaproteobacteria</taxon>
        <taxon>Sphingomonadales</taxon>
        <taxon>Rhizorhabdaceae</taxon>
        <taxon>Edaphosphingomonas</taxon>
    </lineage>
</organism>
<feature type="domain" description="DUF559" evidence="1">
    <location>
        <begin position="10"/>
        <end position="111"/>
    </location>
</feature>
<dbReference type="Pfam" id="PF04480">
    <property type="entry name" value="DUF559"/>
    <property type="match status" value="1"/>
</dbReference>
<proteinExistence type="predicted"/>
<dbReference type="InterPro" id="IPR047216">
    <property type="entry name" value="Endonuclease_DUF559_bact"/>
</dbReference>
<comment type="caution">
    <text evidence="2">The sequence shown here is derived from an EMBL/GenBank/DDBJ whole genome shotgun (WGS) entry which is preliminary data.</text>
</comment>
<accession>A0A1S1HDV5</accession>
<evidence type="ECO:0000313" key="2">
    <source>
        <dbReference type="EMBL" id="OHT19686.1"/>
    </source>
</evidence>
<protein>
    <recommendedName>
        <fullName evidence="1">DUF559 domain-containing protein</fullName>
    </recommendedName>
</protein>
<dbReference type="Proteomes" id="UP000179467">
    <property type="component" value="Unassembled WGS sequence"/>
</dbReference>
<reference evidence="2 3" key="1">
    <citation type="submission" date="2016-09" db="EMBL/GenBank/DDBJ databases">
        <title>Metabolic pathway, cell adaptation mechanisms and a novel monoxygenase revealed through proteogenomic-transcription analysis of a Sphingomonas haloaromaticamans strain degrading the fungicide ortho-phenylphenol.</title>
        <authorList>
            <person name="Perruchon C."/>
            <person name="Papadopoulou E.S."/>
            <person name="Rousidou C."/>
            <person name="Vasileiadis S."/>
            <person name="Tanou G."/>
            <person name="Amoutzias G."/>
            <person name="Molassiotis A."/>
            <person name="Karpouzas D.G."/>
        </authorList>
    </citation>
    <scope>NUCLEOTIDE SEQUENCE [LARGE SCALE GENOMIC DNA]</scope>
    <source>
        <strain evidence="2 3">P3</strain>
    </source>
</reference>
<keyword evidence="3" id="KW-1185">Reference proteome</keyword>
<dbReference type="RefSeq" id="WP_070933587.1">
    <property type="nucleotide sequence ID" value="NZ_MIPT01000001.1"/>
</dbReference>
<dbReference type="OrthoDB" id="9798754at2"/>
<dbReference type="CDD" id="cd01038">
    <property type="entry name" value="Endonuclease_DUF559"/>
    <property type="match status" value="1"/>
</dbReference>
<dbReference type="Gene3D" id="3.40.960.10">
    <property type="entry name" value="VSR Endonuclease"/>
    <property type="match status" value="1"/>
</dbReference>
<name>A0A1S1HDV5_9SPHN</name>